<accession>A0A6J4JY78</accession>
<organism evidence="2">
    <name type="scientific">uncultured Mycobacteriales bacterium</name>
    <dbReference type="NCBI Taxonomy" id="581187"/>
    <lineage>
        <taxon>Bacteria</taxon>
        <taxon>Bacillati</taxon>
        <taxon>Actinomycetota</taxon>
        <taxon>Actinomycetes</taxon>
        <taxon>Mycobacteriales</taxon>
        <taxon>environmental samples</taxon>
    </lineage>
</organism>
<name>A0A6J4JY78_9ACTN</name>
<evidence type="ECO:0000256" key="1">
    <source>
        <dbReference type="SAM" id="MobiDB-lite"/>
    </source>
</evidence>
<sequence>EAARDGGRGGRAGHGGRLLGWRRAGPGRRPVRHLGPGRSDVRRGHAVGERDPGAAGRLREPAAVHRPGPGAGPAAVRADPRDRRAGPAVHRPHRPAHLPLRPAGNRAGHAAGRGRRLHLRRRGVGPGPGRRHGRGHPDRWGSVLAGVGDRRRAAGDRDRQPVELHRGAGEGGPDGGRDRAARGARAAGQGRGPGRREDPGQLAGL</sequence>
<evidence type="ECO:0000313" key="2">
    <source>
        <dbReference type="EMBL" id="CAA9290889.1"/>
    </source>
</evidence>
<protein>
    <submittedName>
        <fullName evidence="2">Uncharacterized protein</fullName>
    </submittedName>
</protein>
<feature type="region of interest" description="Disordered" evidence="1">
    <location>
        <begin position="1"/>
        <end position="205"/>
    </location>
</feature>
<feature type="compositionally biased region" description="Basic and acidic residues" evidence="1">
    <location>
        <begin position="148"/>
        <end position="168"/>
    </location>
</feature>
<feature type="compositionally biased region" description="Basic and acidic residues" evidence="1">
    <location>
        <begin position="39"/>
        <end position="63"/>
    </location>
</feature>
<feature type="non-terminal residue" evidence="2">
    <location>
        <position position="1"/>
    </location>
</feature>
<feature type="compositionally biased region" description="Low complexity" evidence="1">
    <location>
        <begin position="64"/>
        <end position="77"/>
    </location>
</feature>
<reference evidence="2" key="1">
    <citation type="submission" date="2020-02" db="EMBL/GenBank/DDBJ databases">
        <authorList>
            <person name="Meier V. D."/>
        </authorList>
    </citation>
    <scope>NUCLEOTIDE SEQUENCE</scope>
    <source>
        <strain evidence="2">AVDCRST_MAG41</strain>
    </source>
</reference>
<feature type="compositionally biased region" description="Low complexity" evidence="1">
    <location>
        <begin position="97"/>
        <end position="110"/>
    </location>
</feature>
<feature type="non-terminal residue" evidence="2">
    <location>
        <position position="205"/>
    </location>
</feature>
<dbReference type="EMBL" id="CADCTP010000418">
    <property type="protein sequence ID" value="CAA9290889.1"/>
    <property type="molecule type" value="Genomic_DNA"/>
</dbReference>
<feature type="compositionally biased region" description="Gly residues" evidence="1">
    <location>
        <begin position="9"/>
        <end position="18"/>
    </location>
</feature>
<feature type="compositionally biased region" description="Basic residues" evidence="1">
    <location>
        <begin position="112"/>
        <end position="134"/>
    </location>
</feature>
<proteinExistence type="predicted"/>
<gene>
    <name evidence="2" type="ORF">AVDCRST_MAG41-4345</name>
</gene>
<dbReference type="AlphaFoldDB" id="A0A6J4JY78"/>